<protein>
    <recommendedName>
        <fullName evidence="4">Transporter</fullName>
    </recommendedName>
</protein>
<evidence type="ECO:0000313" key="2">
    <source>
        <dbReference type="EMBL" id="GAA1537662.1"/>
    </source>
</evidence>
<feature type="transmembrane region" description="Helical" evidence="1">
    <location>
        <begin position="165"/>
        <end position="182"/>
    </location>
</feature>
<feature type="transmembrane region" description="Helical" evidence="1">
    <location>
        <begin position="188"/>
        <end position="207"/>
    </location>
</feature>
<feature type="transmembrane region" description="Helical" evidence="1">
    <location>
        <begin position="111"/>
        <end position="131"/>
    </location>
</feature>
<reference evidence="3" key="1">
    <citation type="journal article" date="2019" name="Int. J. Syst. Evol. Microbiol.">
        <title>The Global Catalogue of Microorganisms (GCM) 10K type strain sequencing project: providing services to taxonomists for standard genome sequencing and annotation.</title>
        <authorList>
            <consortium name="The Broad Institute Genomics Platform"/>
            <consortium name="The Broad Institute Genome Sequencing Center for Infectious Disease"/>
            <person name="Wu L."/>
            <person name="Ma J."/>
        </authorList>
    </citation>
    <scope>NUCLEOTIDE SEQUENCE [LARGE SCALE GENOMIC DNA]</scope>
    <source>
        <strain evidence="3">JCM 15933</strain>
    </source>
</reference>
<dbReference type="Proteomes" id="UP001501470">
    <property type="component" value="Unassembled WGS sequence"/>
</dbReference>
<keyword evidence="1" id="KW-0812">Transmembrane</keyword>
<dbReference type="EMBL" id="BAAAQD010000014">
    <property type="protein sequence ID" value="GAA1537662.1"/>
    <property type="molecule type" value="Genomic_DNA"/>
</dbReference>
<feature type="transmembrane region" description="Helical" evidence="1">
    <location>
        <begin position="36"/>
        <end position="58"/>
    </location>
</feature>
<proteinExistence type="predicted"/>
<dbReference type="RefSeq" id="WP_344506185.1">
    <property type="nucleotide sequence ID" value="NZ_BAAAQD010000014.1"/>
</dbReference>
<evidence type="ECO:0000256" key="1">
    <source>
        <dbReference type="SAM" id="Phobius"/>
    </source>
</evidence>
<keyword evidence="1" id="KW-0472">Membrane</keyword>
<evidence type="ECO:0008006" key="4">
    <source>
        <dbReference type="Google" id="ProtNLM"/>
    </source>
</evidence>
<keyword evidence="3" id="KW-1185">Reference proteome</keyword>
<feature type="transmembrane region" description="Helical" evidence="1">
    <location>
        <begin position="137"/>
        <end position="158"/>
    </location>
</feature>
<evidence type="ECO:0000313" key="3">
    <source>
        <dbReference type="Proteomes" id="UP001501470"/>
    </source>
</evidence>
<comment type="caution">
    <text evidence="2">The sequence shown here is derived from an EMBL/GenBank/DDBJ whole genome shotgun (WGS) entry which is preliminary data.</text>
</comment>
<accession>A0ABP4M8J9</accession>
<keyword evidence="1" id="KW-1133">Transmembrane helix</keyword>
<name>A0ABP4M8J9_9ACTN</name>
<sequence>MTPVDDDAPPASPAESLALIQQERTAVTSTITLNPLVYYLPWGLAWLVGHGLLFLRFGPGGRVFVDLPEWLPLVVLFAAMATAMVSTLVASVRRGRGVEGRSSWQGTAYGIAWFLAFAGVGSTTGRFVRYLPQDEQGLLWACVSVGTVAVMYMAGAAIWLSRDMFVLGAWLTVINIAGVALGPGWHSLLISAGGGGGLCLLAVVLWWRGRRRG</sequence>
<feature type="transmembrane region" description="Helical" evidence="1">
    <location>
        <begin position="70"/>
        <end position="90"/>
    </location>
</feature>
<gene>
    <name evidence="2" type="ORF">GCM10009827_065680</name>
</gene>
<organism evidence="2 3">
    <name type="scientific">Dactylosporangium maewongense</name>
    <dbReference type="NCBI Taxonomy" id="634393"/>
    <lineage>
        <taxon>Bacteria</taxon>
        <taxon>Bacillati</taxon>
        <taxon>Actinomycetota</taxon>
        <taxon>Actinomycetes</taxon>
        <taxon>Micromonosporales</taxon>
        <taxon>Micromonosporaceae</taxon>
        <taxon>Dactylosporangium</taxon>
    </lineage>
</organism>